<sequence length="310" mass="33583">MMSRLRGIVQHNLPVKLLALAVAIVLWLYVMNDQNPGMEGSYTVPVTVEHAPDGYQLSTDSETVTIRVRGPRSFFVAAGRGDFHARINLSDFTEGERAYPVEASIPYGFELVNVSPDKITANLDRMVQKTFKAELTVGGSPAAGFTVDRIVQDSETATVEGPRSLVDQIVHIVGHINLSGQSNGFTVTVPLIALNSDGREVSGVTLVPTSTEVSVRLARGLTRKVVEVRAKPQSNLSPQLKLEGITVDPMRIEIAGAENVVSKITSIETEEFSLADVRETQKRQVKLVLPDGVTVADPNVTVEIKVGAMR</sequence>
<evidence type="ECO:0000313" key="2">
    <source>
        <dbReference type="Proteomes" id="UP000004067"/>
    </source>
</evidence>
<dbReference type="Pfam" id="PF07949">
    <property type="entry name" value="YbbR"/>
    <property type="match status" value="3"/>
</dbReference>
<dbReference type="RefSeq" id="WP_006307460.1">
    <property type="nucleotide sequence ID" value="NZ_GL892076.1"/>
</dbReference>
<dbReference type="CDD" id="cd20206">
    <property type="entry name" value="YbbR"/>
    <property type="match status" value="1"/>
</dbReference>
<dbReference type="PANTHER" id="PTHR37804">
    <property type="entry name" value="CDAA REGULATORY PROTEIN CDAR"/>
    <property type="match status" value="1"/>
</dbReference>
<reference evidence="1 2" key="1">
    <citation type="submission" date="2011-04" db="EMBL/GenBank/DDBJ databases">
        <authorList>
            <person name="Muzny D."/>
            <person name="Qin X."/>
            <person name="Deng J."/>
            <person name="Jiang H."/>
            <person name="Liu Y."/>
            <person name="Qu J."/>
            <person name="Song X.-Z."/>
            <person name="Zhang L."/>
            <person name="Thornton R."/>
            <person name="Coyle M."/>
            <person name="Francisco L."/>
            <person name="Jackson L."/>
            <person name="Javaid M."/>
            <person name="Korchina V."/>
            <person name="Kovar C."/>
            <person name="Mata R."/>
            <person name="Mathew T."/>
            <person name="Ngo R."/>
            <person name="Nguyen L."/>
            <person name="Nguyen N."/>
            <person name="Okwuonu G."/>
            <person name="Ongeri F."/>
            <person name="Pham C."/>
            <person name="Simmons D."/>
            <person name="Wilczek-Boney K."/>
            <person name="Hale W."/>
            <person name="Jakkamsetti A."/>
            <person name="Pham P."/>
            <person name="Ruth R."/>
            <person name="San Lucas F."/>
            <person name="Warren J."/>
            <person name="Zhang J."/>
            <person name="Zhao Z."/>
            <person name="Zhou C."/>
            <person name="Zhu D."/>
            <person name="Lee S."/>
            <person name="Bess C."/>
            <person name="Blankenburg K."/>
            <person name="Forbes L."/>
            <person name="Fu Q."/>
            <person name="Gubbala S."/>
            <person name="Hirani K."/>
            <person name="Jayaseelan J.C."/>
            <person name="Lara F."/>
            <person name="Munidasa M."/>
            <person name="Palculict T."/>
            <person name="Patil S."/>
            <person name="Pu L.-L."/>
            <person name="Saada N."/>
            <person name="Tang L."/>
            <person name="Weissenberger G."/>
            <person name="Zhu Y."/>
            <person name="Hemphill L."/>
            <person name="Shang Y."/>
            <person name="Youmans B."/>
            <person name="Ayvaz T."/>
            <person name="Ross M."/>
            <person name="Santibanez J."/>
            <person name="Aqrawi P."/>
            <person name="Gross S."/>
            <person name="Joshi V."/>
            <person name="Fowler G."/>
            <person name="Nazareth L."/>
            <person name="Reid J."/>
            <person name="Worley K."/>
            <person name="Petrosino J."/>
            <person name="Highlander S."/>
            <person name="Gibbs R."/>
        </authorList>
    </citation>
    <scope>NUCLEOTIDE SEQUENCE [LARGE SCALE GENOMIC DNA]</scope>
    <source>
        <strain evidence="1 2">DSM 2778</strain>
    </source>
</reference>
<keyword evidence="2" id="KW-1185">Reference proteome</keyword>
<accession>F5RPY4</accession>
<dbReference type="InterPro" id="IPR053154">
    <property type="entry name" value="c-di-AMP_regulator"/>
</dbReference>
<organism evidence="1 2">
    <name type="scientific">Centipeda periodontii DSM 2778</name>
    <dbReference type="NCBI Taxonomy" id="888060"/>
    <lineage>
        <taxon>Bacteria</taxon>
        <taxon>Bacillati</taxon>
        <taxon>Bacillota</taxon>
        <taxon>Negativicutes</taxon>
        <taxon>Selenomonadales</taxon>
        <taxon>Selenomonadaceae</taxon>
        <taxon>Centipeda</taxon>
    </lineage>
</organism>
<dbReference type="Gene3D" id="2.170.120.30">
    <property type="match status" value="1"/>
</dbReference>
<dbReference type="EMBL" id="AFHQ01000056">
    <property type="protein sequence ID" value="EGK57494.1"/>
    <property type="molecule type" value="Genomic_DNA"/>
</dbReference>
<dbReference type="InterPro" id="IPR012505">
    <property type="entry name" value="YbbR"/>
</dbReference>
<dbReference type="PANTHER" id="PTHR37804:SF1">
    <property type="entry name" value="CDAA REGULATORY PROTEIN CDAR"/>
    <property type="match status" value="1"/>
</dbReference>
<dbReference type="Proteomes" id="UP000004067">
    <property type="component" value="Unassembled WGS sequence"/>
</dbReference>
<protein>
    <submittedName>
        <fullName evidence="1">YbbR family protein</fullName>
    </submittedName>
</protein>
<dbReference type="HOGENOM" id="CLU_039811_1_0_9"/>
<dbReference type="Gene3D" id="2.170.120.40">
    <property type="entry name" value="YbbR-like domain"/>
    <property type="match status" value="2"/>
</dbReference>
<proteinExistence type="predicted"/>
<gene>
    <name evidence="1" type="ORF">HMPREF9081_2331</name>
</gene>
<comment type="caution">
    <text evidence="1">The sequence shown here is derived from an EMBL/GenBank/DDBJ whole genome shotgun (WGS) entry which is preliminary data.</text>
</comment>
<evidence type="ECO:0000313" key="1">
    <source>
        <dbReference type="EMBL" id="EGK57494.1"/>
    </source>
</evidence>
<dbReference type="eggNOG" id="COG4856">
    <property type="taxonomic scope" value="Bacteria"/>
</dbReference>
<dbReference type="AlphaFoldDB" id="F5RPY4"/>
<name>F5RPY4_9FIRM</name>
<dbReference type="OrthoDB" id="9814149at2"/>
<dbReference type="STRING" id="888060.HMPREF9081_2331"/>